<dbReference type="RefSeq" id="WP_103241478.1">
    <property type="nucleotide sequence ID" value="NZ_JANJZD010000026.1"/>
</dbReference>
<dbReference type="AlphaFoldDB" id="A0A2K4ZLX8"/>
<sequence>MNRTEAFLVLGIESTKDGKVIKNAYRDRLTVTNPEDDPEGFKRLRSAYEEACRYAAEEDEDEEEMPRDTTPSGLWLERAAAIYGNIRTRRDAEAWKALFDDDLFLSLEEEENCRMKLLRYLTEHFKLPTAVWKLFDRKLSIVRDARNLRERFPANFVYYIVGRCERGEDLEFDQFEGADDAEYDLFLEYYDRCWQALRDENLEEAENCVQCADRLNIRHPVMEISRANVLLRKGKRAEATALMEEQRARYPKDAMICYNFAELFWQASGEVSGEERAAYRDRAAECYQELKSANASHYMANVRLTEWYYEKQKYREAKKCAEKVLAAGSDDGFLEILRKVNRELERELEERYRETAGWESALELCWCYLQDGKITGGILLAMKLEKLLPPKKEAEYSGLLAKLYVEQAEYEKSIEMTRKWEILLKEKIEKRTEFDEAADKKDRDRLRQSHLIRMQCYHNLGFRDRENFLLALEEGDSILTGGAKDVGVLLEKAQIYMELEEYEKSLELSQQLADEYQVFAAFASSLEAYRRQLNAGGVIKSASQCIRYFPSFPKSYEYLAKVFLDLDRQDDLKSVLEDAEKNGVKSVILDAYAYQMEHGAMEISELNGKLKLFRENFLKYVENGRKGFYEKGLPVLTEYLYNYPDDFMLVERAIFHRAAHRHGEAREDFEKALLINPANPYALNGLSFVHKYLGEYEKALFFIKKAILYMDKEMSPVIYADMGNLYSLLGDYESALKAYRQYESLAGEIKGRQFGDNLAEYHLRTGRIGEAAAVYERFYQKEKWTLYEKLVGLYQVSGEEEKARRLLRQWRKELRADFVDRAVKAVFSSGGRRKKETNSYLTYYNSKGWTELLFGEGAAAVKAFEKMFQRGMETDSMEGRICDTVFACILCGNHEKGKKYAQKLCQWLEKEKRDGKSTYYNREKGHLQIEFLAGYYTESDAALEEILNRENSAEICHFCTCPLCKEMEGARILWLLRKGQREEAGKVLQRNLEIQPWDEYMLAIKHVAFQASICPY</sequence>
<reference evidence="2 3" key="1">
    <citation type="submission" date="2018-01" db="EMBL/GenBank/DDBJ databases">
        <authorList>
            <person name="Gaut B.S."/>
            <person name="Morton B.R."/>
            <person name="Clegg M.T."/>
            <person name="Duvall M.R."/>
        </authorList>
    </citation>
    <scope>NUCLEOTIDE SEQUENCE [LARGE SCALE GENOMIC DNA]</scope>
    <source>
        <strain evidence="2">GP69</strain>
    </source>
</reference>
<dbReference type="PANTHER" id="PTHR12558:SF13">
    <property type="entry name" value="CELL DIVISION CYCLE PROTEIN 27 HOMOLOG"/>
    <property type="match status" value="1"/>
</dbReference>
<dbReference type="SUPFAM" id="SSF48452">
    <property type="entry name" value="TPR-like"/>
    <property type="match status" value="2"/>
</dbReference>
<dbReference type="OrthoDB" id="9816462at2"/>
<keyword evidence="3" id="KW-1185">Reference proteome</keyword>
<dbReference type="Pfam" id="PF13181">
    <property type="entry name" value="TPR_8"/>
    <property type="match status" value="1"/>
</dbReference>
<protein>
    <submittedName>
        <fullName evidence="2">Tetratricopeptide repeat protein</fullName>
    </submittedName>
</protein>
<evidence type="ECO:0000313" key="3">
    <source>
        <dbReference type="Proteomes" id="UP000236311"/>
    </source>
</evidence>
<dbReference type="SMART" id="SM00028">
    <property type="entry name" value="TPR"/>
    <property type="match status" value="5"/>
</dbReference>
<dbReference type="Proteomes" id="UP000236311">
    <property type="component" value="Unassembled WGS sequence"/>
</dbReference>
<dbReference type="Gene3D" id="1.25.40.10">
    <property type="entry name" value="Tetratricopeptide repeat domain"/>
    <property type="match status" value="4"/>
</dbReference>
<name>A0A2K4ZLX8_9FIRM</name>
<evidence type="ECO:0000256" key="1">
    <source>
        <dbReference type="PROSITE-ProRule" id="PRU00339"/>
    </source>
</evidence>
<organism evidence="2 3">
    <name type="scientific">Acetatifactor muris</name>
    <dbReference type="NCBI Taxonomy" id="879566"/>
    <lineage>
        <taxon>Bacteria</taxon>
        <taxon>Bacillati</taxon>
        <taxon>Bacillota</taxon>
        <taxon>Clostridia</taxon>
        <taxon>Lachnospirales</taxon>
        <taxon>Lachnospiraceae</taxon>
        <taxon>Acetatifactor</taxon>
    </lineage>
</organism>
<dbReference type="PROSITE" id="PS50005">
    <property type="entry name" value="TPR"/>
    <property type="match status" value="1"/>
</dbReference>
<dbReference type="InterPro" id="IPR011990">
    <property type="entry name" value="TPR-like_helical_dom_sf"/>
</dbReference>
<dbReference type="InterPro" id="IPR019734">
    <property type="entry name" value="TPR_rpt"/>
</dbReference>
<keyword evidence="1" id="KW-0802">TPR repeat</keyword>
<dbReference type="PANTHER" id="PTHR12558">
    <property type="entry name" value="CELL DIVISION CYCLE 16,23,27"/>
    <property type="match status" value="1"/>
</dbReference>
<feature type="repeat" description="TPR" evidence="1">
    <location>
        <begin position="716"/>
        <end position="749"/>
    </location>
</feature>
<proteinExistence type="predicted"/>
<gene>
    <name evidence="2" type="ORF">AMURIS_04238</name>
</gene>
<dbReference type="EMBL" id="OFSM01000026">
    <property type="protein sequence ID" value="SOY31494.1"/>
    <property type="molecule type" value="Genomic_DNA"/>
</dbReference>
<evidence type="ECO:0000313" key="2">
    <source>
        <dbReference type="EMBL" id="SOY31494.1"/>
    </source>
</evidence>
<accession>A0A2K4ZLX8</accession>